<comment type="similarity">
    <text evidence="1">Belongs to the metallo-beta-lactamase superfamily. Class-B beta-lactamase family.</text>
</comment>
<dbReference type="SUPFAM" id="SSF56281">
    <property type="entry name" value="Metallo-hydrolase/oxidoreductase"/>
    <property type="match status" value="1"/>
</dbReference>
<sequence length="310" mass="33059">MKAALRKMCLSTVMAIAPMAFSHSVVADEISLKTTELAPGIYMIQGVGGFTGGNILLSVGADGVVMIDDGLPPFLGLLQDSVKKLTDKNIDYLINTHIHGDHTGNNASYGAGSTRIVAHENMRHQMVTNGVPGSAGPAPAAALPVITFSDKMAFHLNGANAQLLHLAHAHTNGDTAVYFAKENIIHTGDVLFNGLFPYIDLGSGGTVAGYLAAQKTILGMADEKTKIIPGHGPLATKADLSASINMLEDSIKRVKKWVKKGLSEDEVVAKNPLKKYHDKWNWGITTTEKMTRTIYADLTGKPAGKAEHKH</sequence>
<feature type="signal peptide" evidence="2">
    <location>
        <begin position="1"/>
        <end position="27"/>
    </location>
</feature>
<evidence type="ECO:0000256" key="2">
    <source>
        <dbReference type="SAM" id="SignalP"/>
    </source>
</evidence>
<dbReference type="PANTHER" id="PTHR42951:SF4">
    <property type="entry name" value="ACYL-COENZYME A THIOESTERASE MBLAC2"/>
    <property type="match status" value="1"/>
</dbReference>
<feature type="domain" description="Metallo-beta-lactamase" evidence="3">
    <location>
        <begin position="52"/>
        <end position="231"/>
    </location>
</feature>
<gene>
    <name evidence="4" type="ORF">MARGE09_P1454</name>
</gene>
<reference evidence="4 5" key="1">
    <citation type="journal article" date="2022" name="IScience">
        <title>An ultrasensitive nanofiber-based assay for enzymatic hydrolysis and deep-sea microbial degradation of cellulose.</title>
        <authorList>
            <person name="Tsudome M."/>
            <person name="Tachioka M."/>
            <person name="Miyazaki M."/>
            <person name="Uchimura K."/>
            <person name="Tsuda M."/>
            <person name="Takaki Y."/>
            <person name="Deguchi S."/>
        </authorList>
    </citation>
    <scope>NUCLEOTIDE SEQUENCE [LARGE SCALE GENOMIC DNA]</scope>
    <source>
        <strain evidence="4 5">GE09</strain>
    </source>
</reference>
<dbReference type="RefSeq" id="WP_236986726.1">
    <property type="nucleotide sequence ID" value="NZ_AP023086.1"/>
</dbReference>
<dbReference type="AlphaFoldDB" id="A0AAN1WGN3"/>
<evidence type="ECO:0000313" key="5">
    <source>
        <dbReference type="Proteomes" id="UP001320119"/>
    </source>
</evidence>
<dbReference type="InterPro" id="IPR050855">
    <property type="entry name" value="NDM-1-like"/>
</dbReference>
<dbReference type="Gene3D" id="3.60.15.10">
    <property type="entry name" value="Ribonuclease Z/Hydroxyacylglutathione hydrolase-like"/>
    <property type="match status" value="1"/>
</dbReference>
<dbReference type="InterPro" id="IPR036866">
    <property type="entry name" value="RibonucZ/Hydroxyglut_hydro"/>
</dbReference>
<keyword evidence="5" id="KW-1185">Reference proteome</keyword>
<organism evidence="4 5">
    <name type="scientific">Marinagarivorans cellulosilyticus</name>
    <dbReference type="NCBI Taxonomy" id="2721545"/>
    <lineage>
        <taxon>Bacteria</taxon>
        <taxon>Pseudomonadati</taxon>
        <taxon>Pseudomonadota</taxon>
        <taxon>Gammaproteobacteria</taxon>
        <taxon>Cellvibrionales</taxon>
        <taxon>Cellvibrionaceae</taxon>
        <taxon>Marinagarivorans</taxon>
    </lineage>
</organism>
<keyword evidence="2" id="KW-0732">Signal</keyword>
<feature type="chain" id="PRO_5042915175" description="Metallo-beta-lactamase domain-containing protein" evidence="2">
    <location>
        <begin position="28"/>
        <end position="310"/>
    </location>
</feature>
<evidence type="ECO:0000313" key="4">
    <source>
        <dbReference type="EMBL" id="BCD97253.1"/>
    </source>
</evidence>
<dbReference type="PANTHER" id="PTHR42951">
    <property type="entry name" value="METALLO-BETA-LACTAMASE DOMAIN-CONTAINING"/>
    <property type="match status" value="1"/>
</dbReference>
<dbReference type="CDD" id="cd16282">
    <property type="entry name" value="metallo-hydrolase-like_MBL-fold"/>
    <property type="match status" value="1"/>
</dbReference>
<dbReference type="Proteomes" id="UP001320119">
    <property type="component" value="Chromosome"/>
</dbReference>
<accession>A0AAN1WGN3</accession>
<protein>
    <recommendedName>
        <fullName evidence="3">Metallo-beta-lactamase domain-containing protein</fullName>
    </recommendedName>
</protein>
<dbReference type="KEGG" id="marq:MARGE09_P1454"/>
<dbReference type="InterPro" id="IPR001279">
    <property type="entry name" value="Metallo-B-lactamas"/>
</dbReference>
<evidence type="ECO:0000259" key="3">
    <source>
        <dbReference type="SMART" id="SM00849"/>
    </source>
</evidence>
<dbReference type="EMBL" id="AP023086">
    <property type="protein sequence ID" value="BCD97253.1"/>
    <property type="molecule type" value="Genomic_DNA"/>
</dbReference>
<evidence type="ECO:0000256" key="1">
    <source>
        <dbReference type="ARBA" id="ARBA00005250"/>
    </source>
</evidence>
<dbReference type="GO" id="GO:0017001">
    <property type="term" value="P:antibiotic catabolic process"/>
    <property type="evidence" value="ECO:0007669"/>
    <property type="project" value="UniProtKB-ARBA"/>
</dbReference>
<proteinExistence type="inferred from homology"/>
<name>A0AAN1WGN3_9GAMM</name>
<dbReference type="Pfam" id="PF00753">
    <property type="entry name" value="Lactamase_B"/>
    <property type="match status" value="1"/>
</dbReference>
<dbReference type="SMART" id="SM00849">
    <property type="entry name" value="Lactamase_B"/>
    <property type="match status" value="1"/>
</dbReference>